<evidence type="ECO:0000256" key="1">
    <source>
        <dbReference type="ARBA" id="ARBA00001911"/>
    </source>
</evidence>
<feature type="domain" description="NAD(P)-binding" evidence="4">
    <location>
        <begin position="31"/>
        <end position="339"/>
    </location>
</feature>
<dbReference type="Gene3D" id="3.90.25.10">
    <property type="entry name" value="UDP-galactose 4-epimerase, domain 1"/>
    <property type="match status" value="1"/>
</dbReference>
<sequence>MTISVQQSTENTNGCGSYTPCEPLANVKTILVTGGAGFIGGWFIRHLLCTYGGRYTVICYDSLSYCASLLNISPLLHLPNFHFITGSISDLAAVESLFRTHKIDAVLHFAANSHVDNSFEDPLSFTETNVLGTHVLLETARRLGDVKRFVHVSTDEVYGENDARDGLGFEESDPLNPSNPYSASKAAAEMIALAYKESFQMPIIVTRCNNVFGPHQYPEKLIPRFATLLLANEKLTLHGRGTTTRSFLHASDAATAFDIILHRGLPNETYNISSRNALQVREVGHKILCFFGRRSKKAQEPFVEMVQDRVRNDRMYLTDCEKLRGLGWEEKMGFEEGLEGTLEWYCQFGSTFWGENKEKVGLDTKTIVDGEASDGSPGDAEDCSS</sequence>
<dbReference type="InterPro" id="IPR036291">
    <property type="entry name" value="NAD(P)-bd_dom_sf"/>
</dbReference>
<evidence type="ECO:0000256" key="3">
    <source>
        <dbReference type="ARBA" id="ARBA00023239"/>
    </source>
</evidence>
<organism evidence="5 6">
    <name type="scientific">Aulographum hederae CBS 113979</name>
    <dbReference type="NCBI Taxonomy" id="1176131"/>
    <lineage>
        <taxon>Eukaryota</taxon>
        <taxon>Fungi</taxon>
        <taxon>Dikarya</taxon>
        <taxon>Ascomycota</taxon>
        <taxon>Pezizomycotina</taxon>
        <taxon>Dothideomycetes</taxon>
        <taxon>Pleosporomycetidae</taxon>
        <taxon>Aulographales</taxon>
        <taxon>Aulographaceae</taxon>
    </lineage>
</organism>
<comment type="cofactor">
    <cofactor evidence="1">
        <name>NAD(+)</name>
        <dbReference type="ChEBI" id="CHEBI:57540"/>
    </cofactor>
</comment>
<name>A0A6G1H010_9PEZI</name>
<dbReference type="GO" id="GO:0009225">
    <property type="term" value="P:nucleotide-sugar metabolic process"/>
    <property type="evidence" value="ECO:0007669"/>
    <property type="project" value="InterPro"/>
</dbReference>
<dbReference type="InterPro" id="IPR016040">
    <property type="entry name" value="NAD(P)-bd_dom"/>
</dbReference>
<dbReference type="Gene3D" id="3.40.50.720">
    <property type="entry name" value="NAD(P)-binding Rossmann-like Domain"/>
    <property type="match status" value="1"/>
</dbReference>
<reference evidence="5" key="1">
    <citation type="journal article" date="2020" name="Stud. Mycol.">
        <title>101 Dothideomycetes genomes: a test case for predicting lifestyles and emergence of pathogens.</title>
        <authorList>
            <person name="Haridas S."/>
            <person name="Albert R."/>
            <person name="Binder M."/>
            <person name="Bloem J."/>
            <person name="Labutti K."/>
            <person name="Salamov A."/>
            <person name="Andreopoulos B."/>
            <person name="Baker S."/>
            <person name="Barry K."/>
            <person name="Bills G."/>
            <person name="Bluhm B."/>
            <person name="Cannon C."/>
            <person name="Castanera R."/>
            <person name="Culley D."/>
            <person name="Daum C."/>
            <person name="Ezra D."/>
            <person name="Gonzalez J."/>
            <person name="Henrissat B."/>
            <person name="Kuo A."/>
            <person name="Liang C."/>
            <person name="Lipzen A."/>
            <person name="Lutzoni F."/>
            <person name="Magnuson J."/>
            <person name="Mondo S."/>
            <person name="Nolan M."/>
            <person name="Ohm R."/>
            <person name="Pangilinan J."/>
            <person name="Park H.-J."/>
            <person name="Ramirez L."/>
            <person name="Alfaro M."/>
            <person name="Sun H."/>
            <person name="Tritt A."/>
            <person name="Yoshinaga Y."/>
            <person name="Zwiers L.-H."/>
            <person name="Turgeon B."/>
            <person name="Goodwin S."/>
            <person name="Spatafora J."/>
            <person name="Crous P."/>
            <person name="Grigoriev I."/>
        </authorList>
    </citation>
    <scope>NUCLEOTIDE SEQUENCE</scope>
    <source>
        <strain evidence="5">CBS 113979</strain>
    </source>
</reference>
<proteinExistence type="predicted"/>
<dbReference type="FunFam" id="3.40.50.720:FF:000304">
    <property type="entry name" value="UDP-glucose 4,6-dehydratase"/>
    <property type="match status" value="1"/>
</dbReference>
<dbReference type="OrthoDB" id="331544at2759"/>
<dbReference type="EMBL" id="ML977157">
    <property type="protein sequence ID" value="KAF1986339.1"/>
    <property type="molecule type" value="Genomic_DNA"/>
</dbReference>
<dbReference type="Proteomes" id="UP000800041">
    <property type="component" value="Unassembled WGS sequence"/>
</dbReference>
<evidence type="ECO:0000259" key="4">
    <source>
        <dbReference type="Pfam" id="PF16363"/>
    </source>
</evidence>
<protein>
    <submittedName>
        <fullName evidence="5">dTDP-D-glucose 4,6-dehydratase</fullName>
    </submittedName>
</protein>
<evidence type="ECO:0000256" key="2">
    <source>
        <dbReference type="ARBA" id="ARBA00023027"/>
    </source>
</evidence>
<gene>
    <name evidence="5" type="ORF">K402DRAFT_412730</name>
</gene>
<dbReference type="GO" id="GO:0008460">
    <property type="term" value="F:dTDP-glucose 4,6-dehydratase activity"/>
    <property type="evidence" value="ECO:0007669"/>
    <property type="project" value="InterPro"/>
</dbReference>
<dbReference type="SUPFAM" id="SSF51735">
    <property type="entry name" value="NAD(P)-binding Rossmann-fold domains"/>
    <property type="match status" value="1"/>
</dbReference>
<evidence type="ECO:0000313" key="5">
    <source>
        <dbReference type="EMBL" id="KAF1986339.1"/>
    </source>
</evidence>
<dbReference type="AlphaFoldDB" id="A0A6G1H010"/>
<keyword evidence="2" id="KW-0520">NAD</keyword>
<accession>A0A6G1H010</accession>
<dbReference type="PANTHER" id="PTHR43000">
    <property type="entry name" value="DTDP-D-GLUCOSE 4,6-DEHYDRATASE-RELATED"/>
    <property type="match status" value="1"/>
</dbReference>
<dbReference type="Pfam" id="PF16363">
    <property type="entry name" value="GDP_Man_Dehyd"/>
    <property type="match status" value="1"/>
</dbReference>
<keyword evidence="6" id="KW-1185">Reference proteome</keyword>
<dbReference type="CDD" id="cd05246">
    <property type="entry name" value="dTDP_GD_SDR_e"/>
    <property type="match status" value="1"/>
</dbReference>
<keyword evidence="3" id="KW-0456">Lyase</keyword>
<dbReference type="InterPro" id="IPR005888">
    <property type="entry name" value="dTDP_Gluc_deHydtase"/>
</dbReference>
<evidence type="ECO:0000313" key="6">
    <source>
        <dbReference type="Proteomes" id="UP000800041"/>
    </source>
</evidence>